<reference evidence="1" key="2">
    <citation type="submission" date="2021-04" db="EMBL/GenBank/DDBJ databases">
        <authorList>
            <person name="Gilroy R."/>
        </authorList>
    </citation>
    <scope>NUCLEOTIDE SEQUENCE</scope>
    <source>
        <strain evidence="1">CHK191-13928</strain>
    </source>
</reference>
<evidence type="ECO:0000313" key="1">
    <source>
        <dbReference type="EMBL" id="HIX67339.1"/>
    </source>
</evidence>
<gene>
    <name evidence="1" type="ORF">H9735_04320</name>
</gene>
<evidence type="ECO:0000313" key="2">
    <source>
        <dbReference type="Proteomes" id="UP000886721"/>
    </source>
</evidence>
<reference evidence="1" key="1">
    <citation type="journal article" date="2021" name="PeerJ">
        <title>Extensive microbial diversity within the chicken gut microbiome revealed by metagenomics and culture.</title>
        <authorList>
            <person name="Gilroy R."/>
            <person name="Ravi A."/>
            <person name="Getino M."/>
            <person name="Pursley I."/>
            <person name="Horton D.L."/>
            <person name="Alikhan N.F."/>
            <person name="Baker D."/>
            <person name="Gharbi K."/>
            <person name="Hall N."/>
            <person name="Watson M."/>
            <person name="Adriaenssens E.M."/>
            <person name="Foster-Nyarko E."/>
            <person name="Jarju S."/>
            <person name="Secka A."/>
            <person name="Antonio M."/>
            <person name="Oren A."/>
            <person name="Chaudhuri R.R."/>
            <person name="La Ragione R."/>
            <person name="Hildebrand F."/>
            <person name="Pallen M.J."/>
        </authorList>
    </citation>
    <scope>NUCLEOTIDE SEQUENCE</scope>
    <source>
        <strain evidence="1">CHK191-13928</strain>
    </source>
</reference>
<proteinExistence type="predicted"/>
<comment type="caution">
    <text evidence="1">The sequence shown here is derived from an EMBL/GenBank/DDBJ whole genome shotgun (WGS) entry which is preliminary data.</text>
</comment>
<accession>A0A9D1WUD5</accession>
<dbReference type="Proteomes" id="UP000886721">
    <property type="component" value="Unassembled WGS sequence"/>
</dbReference>
<dbReference type="EMBL" id="DXEM01000013">
    <property type="protein sequence ID" value="HIX67339.1"/>
    <property type="molecule type" value="Genomic_DNA"/>
</dbReference>
<sequence>MGNLIQILKDKIIGKMSLEKIVDIFEQMCSIPLEEDMILFETGTFTTFAKEQVFQISLVRQFPNEDEEFYQIHVDIIYEPTNENEMFIEATWDEDLSENIFDYIRNSEVFAYAKNKEYIKVEIYLDET</sequence>
<protein>
    <submittedName>
        <fullName evidence="1">Uncharacterized protein</fullName>
    </submittedName>
</protein>
<name>A0A9D1WUD5_9FIRM</name>
<organism evidence="1 2">
    <name type="scientific">Candidatus Anaerostipes excrementavium</name>
    <dbReference type="NCBI Taxonomy" id="2838463"/>
    <lineage>
        <taxon>Bacteria</taxon>
        <taxon>Bacillati</taxon>
        <taxon>Bacillota</taxon>
        <taxon>Clostridia</taxon>
        <taxon>Lachnospirales</taxon>
        <taxon>Lachnospiraceae</taxon>
        <taxon>Anaerostipes</taxon>
    </lineage>
</organism>
<dbReference type="AlphaFoldDB" id="A0A9D1WUD5"/>